<evidence type="ECO:0008006" key="3">
    <source>
        <dbReference type="Google" id="ProtNLM"/>
    </source>
</evidence>
<dbReference type="EMBL" id="MSCK01000002">
    <property type="protein sequence ID" value="PQJ69148.1"/>
    <property type="molecule type" value="Genomic_DNA"/>
</dbReference>
<dbReference type="OrthoDB" id="1201418at2"/>
<reference evidence="1 2" key="1">
    <citation type="submission" date="2016-12" db="EMBL/GenBank/DDBJ databases">
        <title>Trade-off between light-utilization and light-protection in marine flavobacteria.</title>
        <authorList>
            <person name="Kumagai Y."/>
            <person name="Yoshizawa S."/>
            <person name="Kogure K."/>
            <person name="Iwasaki W."/>
        </authorList>
    </citation>
    <scope>NUCLEOTIDE SEQUENCE [LARGE SCALE GENOMIC DNA]</scope>
    <source>
        <strain evidence="1 2">KCTC 12100</strain>
    </source>
</reference>
<organism evidence="1 2">
    <name type="scientific">Polaribacter butkevichii</name>
    <dbReference type="NCBI Taxonomy" id="218490"/>
    <lineage>
        <taxon>Bacteria</taxon>
        <taxon>Pseudomonadati</taxon>
        <taxon>Bacteroidota</taxon>
        <taxon>Flavobacteriia</taxon>
        <taxon>Flavobacteriales</taxon>
        <taxon>Flavobacteriaceae</taxon>
    </lineage>
</organism>
<protein>
    <recommendedName>
        <fullName evidence="3">Lipocalin-like domain-containing protein</fullName>
    </recommendedName>
</protein>
<gene>
    <name evidence="1" type="ORF">BTO14_14060</name>
</gene>
<evidence type="ECO:0000313" key="2">
    <source>
        <dbReference type="Proteomes" id="UP000247345"/>
    </source>
</evidence>
<accession>A0A2P6C885</accession>
<dbReference type="Proteomes" id="UP000247345">
    <property type="component" value="Unassembled WGS sequence"/>
</dbReference>
<name>A0A2P6C885_9FLAO</name>
<keyword evidence="2" id="KW-1185">Reference proteome</keyword>
<evidence type="ECO:0000313" key="1">
    <source>
        <dbReference type="EMBL" id="PQJ69148.1"/>
    </source>
</evidence>
<dbReference type="PROSITE" id="PS51257">
    <property type="entry name" value="PROKAR_LIPOPROTEIN"/>
    <property type="match status" value="1"/>
</dbReference>
<dbReference type="RefSeq" id="WP_105050080.1">
    <property type="nucleotide sequence ID" value="NZ_CP150661.1"/>
</dbReference>
<proteinExistence type="predicted"/>
<sequence>MKTKSLFFILLFGILFVGCEPALTTKEFMVGSWQTTYLKIEMYTVNKTDSLQVYEDKFEEDSELVAQSKYNKDGTFSAWFINKKGEQISKASGIWSVKKDSLLVAFNYGGRDMKVSYDITKTDEGFIGKSKYDWDEDGDFDDLLMMKTKRIKTNKN</sequence>
<comment type="caution">
    <text evidence="1">The sequence shown here is derived from an EMBL/GenBank/DDBJ whole genome shotgun (WGS) entry which is preliminary data.</text>
</comment>
<dbReference type="AlphaFoldDB" id="A0A2P6C885"/>